<dbReference type="EC" id="2.7.11.1" evidence="2"/>
<evidence type="ECO:0000313" key="2">
    <source>
        <dbReference type="EMBL" id="PQM47336.1"/>
    </source>
</evidence>
<dbReference type="InterPro" id="IPR036249">
    <property type="entry name" value="Thioredoxin-like_sf"/>
</dbReference>
<sequence>MRVASSTLITQPGSDEPKAVVSLYEDFLLPRVRQFRADLRPDRVPADRRGAVAADYYPVAILDGPATDHYSSRAGAAAYCVADQSTDAFRRFHDTLFTPQVQPEEIGGVYPDNARLIEFAQQAGAGGDVAACINGDKYLDRVKGMAKSSGIRATPTVRINGEEYNFSTPDDLVGKIKEIVGDVPGL</sequence>
<accession>A0A2S8BL61</accession>
<name>A0A2S8BL61_9MYCO</name>
<keyword evidence="2" id="KW-0808">Transferase</keyword>
<dbReference type="Gene3D" id="3.40.30.10">
    <property type="entry name" value="Glutaredoxin"/>
    <property type="match status" value="1"/>
</dbReference>
<evidence type="ECO:0000313" key="3">
    <source>
        <dbReference type="Proteomes" id="UP000238296"/>
    </source>
</evidence>
<dbReference type="EMBL" id="PPEA01000353">
    <property type="protein sequence ID" value="PQM47336.1"/>
    <property type="molecule type" value="Genomic_DNA"/>
</dbReference>
<organism evidence="2 3">
    <name type="scientific">Mycobacterium talmoniae</name>
    <dbReference type="NCBI Taxonomy" id="1858794"/>
    <lineage>
        <taxon>Bacteria</taxon>
        <taxon>Bacillati</taxon>
        <taxon>Actinomycetota</taxon>
        <taxon>Actinomycetes</taxon>
        <taxon>Mycobacteriales</taxon>
        <taxon>Mycobacteriaceae</taxon>
        <taxon>Mycobacterium</taxon>
    </lineage>
</organism>
<dbReference type="AlphaFoldDB" id="A0A2S8BL61"/>
<keyword evidence="2" id="KW-0418">Kinase</keyword>
<dbReference type="SUPFAM" id="SSF52833">
    <property type="entry name" value="Thioredoxin-like"/>
    <property type="match status" value="1"/>
</dbReference>
<comment type="caution">
    <text evidence="2">The sequence shown here is derived from an EMBL/GenBank/DDBJ whole genome shotgun (WGS) entry which is preliminary data.</text>
</comment>
<feature type="domain" description="Thioredoxin-like fold" evidence="1">
    <location>
        <begin position="67"/>
        <end position="177"/>
    </location>
</feature>
<dbReference type="GO" id="GO:0004674">
    <property type="term" value="F:protein serine/threonine kinase activity"/>
    <property type="evidence" value="ECO:0007669"/>
    <property type="project" value="UniProtKB-EC"/>
</dbReference>
<reference evidence="2 3" key="1">
    <citation type="journal article" date="2017" name="Int. J. Syst. Evol. Microbiol.">
        <title>Mycobacterium talmoniae sp. nov., a slowly growing mycobacterium isolated from human respiratory samples.</title>
        <authorList>
            <person name="Davidson R.M."/>
            <person name="DeGroote M.A."/>
            <person name="Marola J.L."/>
            <person name="Buss S."/>
            <person name="Jones V."/>
            <person name="McNeil M.R."/>
            <person name="Freifeld A.G."/>
            <person name="Elaine Epperson L."/>
            <person name="Hasan N.A."/>
            <person name="Jackson M."/>
            <person name="Iwen P.C."/>
            <person name="Salfinger M."/>
            <person name="Strong M."/>
        </authorList>
    </citation>
    <scope>NUCLEOTIDE SEQUENCE [LARGE SCALE GENOMIC DNA]</scope>
    <source>
        <strain evidence="2 3">ATCC BAA-2683</strain>
    </source>
</reference>
<protein>
    <submittedName>
        <fullName evidence="2">Serine/threonine-protein kinase PknE</fullName>
        <ecNumber evidence="2">2.7.11.1</ecNumber>
    </submittedName>
</protein>
<dbReference type="Proteomes" id="UP000238296">
    <property type="component" value="Unassembled WGS sequence"/>
</dbReference>
<gene>
    <name evidence="2" type="primary">pknE_2</name>
    <name evidence="2" type="ORF">C1Y40_02480</name>
</gene>
<proteinExistence type="predicted"/>
<evidence type="ECO:0000259" key="1">
    <source>
        <dbReference type="Pfam" id="PF13462"/>
    </source>
</evidence>
<dbReference type="InterPro" id="IPR012336">
    <property type="entry name" value="Thioredoxin-like_fold"/>
</dbReference>
<dbReference type="Pfam" id="PF13462">
    <property type="entry name" value="Thioredoxin_4"/>
    <property type="match status" value="1"/>
</dbReference>